<dbReference type="Pfam" id="PF04879">
    <property type="entry name" value="Molybdop_Fe4S4"/>
    <property type="match status" value="1"/>
</dbReference>
<dbReference type="InterPro" id="IPR006963">
    <property type="entry name" value="Mopterin_OxRdtase_4Fe-4S_dom"/>
</dbReference>
<dbReference type="GO" id="GO:0050136">
    <property type="term" value="F:NADH dehydrogenase (quinone) (non-electrogenic) activity"/>
    <property type="evidence" value="ECO:0007669"/>
    <property type="project" value="UniProtKB-EC"/>
</dbReference>
<dbReference type="InterPro" id="IPR006656">
    <property type="entry name" value="Mopterin_OxRdtase"/>
</dbReference>
<dbReference type="RefSeq" id="WP_331216326.1">
    <property type="nucleotide sequence ID" value="NZ_JAZGQK010000019.1"/>
</dbReference>
<organism evidence="16 17">
    <name type="scientific">Plantactinospora sonchi</name>
    <dbReference type="NCBI Taxonomy" id="1544735"/>
    <lineage>
        <taxon>Bacteria</taxon>
        <taxon>Bacillati</taxon>
        <taxon>Actinomycetota</taxon>
        <taxon>Actinomycetes</taxon>
        <taxon>Micromonosporales</taxon>
        <taxon>Micromonosporaceae</taxon>
        <taxon>Plantactinospora</taxon>
    </lineage>
</organism>
<dbReference type="Gene3D" id="2.20.25.90">
    <property type="entry name" value="ADC-like domains"/>
    <property type="match status" value="1"/>
</dbReference>
<feature type="domain" description="2Fe-2S ferredoxin-type" evidence="13">
    <location>
        <begin position="9"/>
        <end position="87"/>
    </location>
</feature>
<keyword evidence="9 12" id="KW-0411">Iron-sulfur</keyword>
<evidence type="ECO:0000256" key="8">
    <source>
        <dbReference type="ARBA" id="ARBA00023004"/>
    </source>
</evidence>
<keyword evidence="3 12" id="KW-0004">4Fe-4S</keyword>
<dbReference type="Pfam" id="PF10588">
    <property type="entry name" value="NADH-G_4Fe-4S_3"/>
    <property type="match status" value="1"/>
</dbReference>
<protein>
    <recommendedName>
        <fullName evidence="12">NADH-quinone oxidoreductase</fullName>
        <ecNumber evidence="12">7.1.1.-</ecNumber>
    </recommendedName>
</protein>
<dbReference type="EC" id="7.1.1.-" evidence="12"/>
<evidence type="ECO:0000256" key="9">
    <source>
        <dbReference type="ARBA" id="ARBA00023014"/>
    </source>
</evidence>
<dbReference type="NCBIfam" id="NF005895">
    <property type="entry name" value="PRK07860.1"/>
    <property type="match status" value="1"/>
</dbReference>
<dbReference type="InterPro" id="IPR010228">
    <property type="entry name" value="NADH_UbQ_OxRdtase_Gsu"/>
</dbReference>
<dbReference type="SUPFAM" id="SSF54292">
    <property type="entry name" value="2Fe-2S ferredoxin-like"/>
    <property type="match status" value="1"/>
</dbReference>
<dbReference type="InterPro" id="IPR036010">
    <property type="entry name" value="2Fe-2S_ferredoxin-like_sf"/>
</dbReference>
<dbReference type="PROSITE" id="PS51085">
    <property type="entry name" value="2FE2S_FER_2"/>
    <property type="match status" value="1"/>
</dbReference>
<comment type="cofactor">
    <cofactor evidence="1 12">
        <name>[4Fe-4S] cluster</name>
        <dbReference type="ChEBI" id="CHEBI:49883"/>
    </cofactor>
</comment>
<dbReference type="Gene3D" id="3.30.70.20">
    <property type="match status" value="1"/>
</dbReference>
<dbReference type="Pfam" id="PF00384">
    <property type="entry name" value="Molybdopterin"/>
    <property type="match status" value="1"/>
</dbReference>
<dbReference type="InterPro" id="IPR019574">
    <property type="entry name" value="NADH_UbQ_OxRdtase_Gsu_4Fe4S-bd"/>
</dbReference>
<gene>
    <name evidence="16" type="ORF">V1633_22295</name>
</gene>
<feature type="domain" description="4Fe-4S Mo/W bis-MGD-type" evidence="14">
    <location>
        <begin position="239"/>
        <end position="295"/>
    </location>
</feature>
<dbReference type="Pfam" id="PF22117">
    <property type="entry name" value="Fer4_Nqo3"/>
    <property type="match status" value="1"/>
</dbReference>
<comment type="function">
    <text evidence="12">NDH-1 shuttles electrons from NADH, via FMN and iron-sulfur (Fe-S) centers, to quinones in the respiratory chain. Couples the redox reaction to proton translocation (for every two electrons transferred, four hydrogen ions are translocated across the cytoplasmic membrane), and thus conserves the redox energy in a proton gradient.</text>
</comment>
<dbReference type="InterPro" id="IPR000283">
    <property type="entry name" value="NADH_UbQ_OxRdtase_75kDa_su_CS"/>
</dbReference>
<dbReference type="InterPro" id="IPR006657">
    <property type="entry name" value="MoPterin_dinucl-bd_dom"/>
</dbReference>
<keyword evidence="10 12" id="KW-0520">NAD</keyword>
<comment type="cofactor">
    <cofactor evidence="12">
        <name>[2Fe-2S] cluster</name>
        <dbReference type="ChEBI" id="CHEBI:190135"/>
    </cofactor>
    <text evidence="12">Binds 1 [2Fe-2S] cluster per subunit.</text>
</comment>
<evidence type="ECO:0000256" key="3">
    <source>
        <dbReference type="ARBA" id="ARBA00022485"/>
    </source>
</evidence>
<evidence type="ECO:0000256" key="11">
    <source>
        <dbReference type="ARBA" id="ARBA00047712"/>
    </source>
</evidence>
<evidence type="ECO:0000256" key="7">
    <source>
        <dbReference type="ARBA" id="ARBA00022967"/>
    </source>
</evidence>
<evidence type="ECO:0000256" key="10">
    <source>
        <dbReference type="ARBA" id="ARBA00023027"/>
    </source>
</evidence>
<evidence type="ECO:0000256" key="5">
    <source>
        <dbReference type="ARBA" id="ARBA00022719"/>
    </source>
</evidence>
<dbReference type="InterPro" id="IPR001041">
    <property type="entry name" value="2Fe-2S_ferredoxin-type"/>
</dbReference>
<proteinExistence type="inferred from homology"/>
<keyword evidence="17" id="KW-1185">Reference proteome</keyword>
<dbReference type="SUPFAM" id="SSF54862">
    <property type="entry name" value="4Fe-4S ferredoxins"/>
    <property type="match status" value="1"/>
</dbReference>
<evidence type="ECO:0000313" key="16">
    <source>
        <dbReference type="EMBL" id="MEE6261216.1"/>
    </source>
</evidence>
<evidence type="ECO:0000256" key="2">
    <source>
        <dbReference type="ARBA" id="ARBA00005404"/>
    </source>
</evidence>
<keyword evidence="6 12" id="KW-0479">Metal-binding</keyword>
<dbReference type="InterPro" id="IPR054351">
    <property type="entry name" value="NADH_UbQ_OxRdtase_ferredoxin"/>
</dbReference>
<dbReference type="PROSITE" id="PS00642">
    <property type="entry name" value="COMPLEX1_75K_2"/>
    <property type="match status" value="1"/>
</dbReference>
<comment type="catalytic activity">
    <reaction evidence="11 12">
        <text>a quinone + NADH + 5 H(+)(in) = a quinol + NAD(+) + 4 H(+)(out)</text>
        <dbReference type="Rhea" id="RHEA:57888"/>
        <dbReference type="ChEBI" id="CHEBI:15378"/>
        <dbReference type="ChEBI" id="CHEBI:24646"/>
        <dbReference type="ChEBI" id="CHEBI:57540"/>
        <dbReference type="ChEBI" id="CHEBI:57945"/>
        <dbReference type="ChEBI" id="CHEBI:132124"/>
    </reaction>
</comment>
<accession>A0ABU7RY05</accession>
<dbReference type="InterPro" id="IPR050123">
    <property type="entry name" value="Prok_molybdopt-oxidoreductase"/>
</dbReference>
<keyword evidence="7 12" id="KW-1278">Translocase</keyword>
<dbReference type="CDD" id="cd00207">
    <property type="entry name" value="fer2"/>
    <property type="match status" value="1"/>
</dbReference>
<keyword evidence="16" id="KW-0560">Oxidoreductase</keyword>
<comment type="caution">
    <text evidence="16">The sequence shown here is derived from an EMBL/GenBank/DDBJ whole genome shotgun (WGS) entry which is preliminary data.</text>
</comment>
<evidence type="ECO:0000256" key="12">
    <source>
        <dbReference type="RuleBase" id="RU003525"/>
    </source>
</evidence>
<sequence>MTDVAKKADTVTLTIDGIEVTAPKGALLIRVAEQLGIEIPRFCDHPLLAPAGACRQCLVEVEGQRKPVASCTQTVAEGMVVRTQLSSPVAKKAQQGIMELLLINHPLDCPMCDKGGECPLQNQAMSTGRTDSRFQEQKREYPKPLPISTQVLLDRERCVLCQRCTRFSEEIAGDKFIDLMNRSSAEEINVYRDEVYGGEEGDEGDVPFNSYFSGNTVQICPVGALTGAQYRFRARPFDLVSTPSVCEHCSAGCAQRTDHRRGKVMRRLAGDDPAVNEEWNCDKGRWGFRYATANERITTPLLRDAKTGELREASWSEALVHTAERLREARDAGSGVGVLTGGRLTVEDAYAYAKFARVALHSNDVDFRARPVSAEEAQFLASTVAGSTDVSYADVENAPVVVIAGLEPEEECPILFLRLRKAHSKGSLRVVALAPFASRGLVKLGATVLTAVPGDEARLLAEDPTVAEALRQPGAVLLVGERLGTVPGGLSAAAELAETTGARLAWVPRRAGDRGAVDAGLLPNLLPGGRPVTDPAARGELAEFWDLAAGVIPSAPGRDTDGILAAAASGGLGALVVAGVDPADLADPRLADEALENVPFLVSLELRHSAVTRRADVVFPVAPVVEKPGSFLDWEGRLRTFEAVLNTTAMTDARVLDAIAAQLDVRLGTGDVNSIRRELGALPTTRASRTAAPAVAPAEPVRPGAGEAVLATWHQLIDNGTLTEGDPHLGGTARPPLVRLGKGTAEALGVADGEAVTVGTDRGAITLPAAITEMPDGVVWLPTNSPGATVRRSLGVTSGAIVRLTAGAAGPVAADAAGAPGPLLNSAGGAR</sequence>
<dbReference type="Gene3D" id="3.10.20.740">
    <property type="match status" value="1"/>
</dbReference>
<dbReference type="PROSITE" id="PS00643">
    <property type="entry name" value="COMPLEX1_75K_3"/>
    <property type="match status" value="1"/>
</dbReference>
<dbReference type="PANTHER" id="PTHR43105">
    <property type="entry name" value="RESPIRATORY NITRATE REDUCTASE"/>
    <property type="match status" value="1"/>
</dbReference>
<dbReference type="EMBL" id="JAZGQK010000019">
    <property type="protein sequence ID" value="MEE6261216.1"/>
    <property type="molecule type" value="Genomic_DNA"/>
</dbReference>
<dbReference type="SUPFAM" id="SSF50692">
    <property type="entry name" value="ADC-like"/>
    <property type="match status" value="1"/>
</dbReference>
<keyword evidence="8 12" id="KW-0408">Iron</keyword>
<dbReference type="SMART" id="SM00929">
    <property type="entry name" value="NADH-G_4Fe-4S_3"/>
    <property type="match status" value="1"/>
</dbReference>
<dbReference type="Gene3D" id="2.40.40.20">
    <property type="match status" value="1"/>
</dbReference>
<evidence type="ECO:0000259" key="15">
    <source>
        <dbReference type="PROSITE" id="PS51839"/>
    </source>
</evidence>
<comment type="similarity">
    <text evidence="2 12">Belongs to the complex I 75 kDa subunit family.</text>
</comment>
<evidence type="ECO:0000259" key="14">
    <source>
        <dbReference type="PROSITE" id="PS51669"/>
    </source>
</evidence>
<dbReference type="PROSITE" id="PS51669">
    <property type="entry name" value="4FE4S_MOW_BIS_MGD"/>
    <property type="match status" value="1"/>
</dbReference>
<keyword evidence="5 12" id="KW-0874">Quinone</keyword>
<dbReference type="NCBIfam" id="TIGR01973">
    <property type="entry name" value="NuoG"/>
    <property type="match status" value="1"/>
</dbReference>
<dbReference type="Pfam" id="PF01568">
    <property type="entry name" value="Molydop_binding"/>
    <property type="match status" value="1"/>
</dbReference>
<dbReference type="Pfam" id="PF13510">
    <property type="entry name" value="Fer2_4"/>
    <property type="match status" value="1"/>
</dbReference>
<dbReference type="SUPFAM" id="SSF53706">
    <property type="entry name" value="Formate dehydrogenase/DMSO reductase, domains 1-3"/>
    <property type="match status" value="1"/>
</dbReference>
<evidence type="ECO:0000259" key="13">
    <source>
        <dbReference type="PROSITE" id="PS51085"/>
    </source>
</evidence>
<dbReference type="PROSITE" id="PS00641">
    <property type="entry name" value="COMPLEX1_75K_1"/>
    <property type="match status" value="1"/>
</dbReference>
<dbReference type="PROSITE" id="PS51839">
    <property type="entry name" value="4FE4S_HC3"/>
    <property type="match status" value="1"/>
</dbReference>
<evidence type="ECO:0000256" key="4">
    <source>
        <dbReference type="ARBA" id="ARBA00022714"/>
    </source>
</evidence>
<dbReference type="CDD" id="cd02788">
    <property type="entry name" value="MopB_CT_NDH-1_NuoG2-N7"/>
    <property type="match status" value="1"/>
</dbReference>
<dbReference type="Gene3D" id="3.40.50.740">
    <property type="match status" value="2"/>
</dbReference>
<name>A0ABU7RY05_9ACTN</name>
<keyword evidence="4 12" id="KW-0001">2Fe-2S</keyword>
<reference evidence="16 17" key="1">
    <citation type="submission" date="2024-01" db="EMBL/GenBank/DDBJ databases">
        <title>Genome insights into Plantactinospora sonchi sp. nov.</title>
        <authorList>
            <person name="Wang L."/>
        </authorList>
    </citation>
    <scope>NUCLEOTIDE SEQUENCE [LARGE SCALE GENOMIC DNA]</scope>
    <source>
        <strain evidence="16 17">NEAU-QY2</strain>
    </source>
</reference>
<evidence type="ECO:0000256" key="6">
    <source>
        <dbReference type="ARBA" id="ARBA00022723"/>
    </source>
</evidence>
<feature type="domain" description="4Fe-4S His(Cys)3-ligated-type" evidence="15">
    <location>
        <begin position="89"/>
        <end position="128"/>
    </location>
</feature>
<dbReference type="PANTHER" id="PTHR43105:SF12">
    <property type="entry name" value="NADH-QUINONE OXIDOREDUCTASE SUBUNIT G"/>
    <property type="match status" value="1"/>
</dbReference>
<dbReference type="Proteomes" id="UP001332243">
    <property type="component" value="Unassembled WGS sequence"/>
</dbReference>
<dbReference type="Gene3D" id="3.40.228.10">
    <property type="entry name" value="Dimethylsulfoxide Reductase, domain 2"/>
    <property type="match status" value="1"/>
</dbReference>
<dbReference type="SMART" id="SM00926">
    <property type="entry name" value="Molybdop_Fe4S4"/>
    <property type="match status" value="1"/>
</dbReference>
<dbReference type="InterPro" id="IPR009010">
    <property type="entry name" value="Asp_de-COase-like_dom_sf"/>
</dbReference>
<evidence type="ECO:0000256" key="1">
    <source>
        <dbReference type="ARBA" id="ARBA00001966"/>
    </source>
</evidence>
<evidence type="ECO:0000313" key="17">
    <source>
        <dbReference type="Proteomes" id="UP001332243"/>
    </source>
</evidence>